<evidence type="ECO:0000313" key="2">
    <source>
        <dbReference type="Proteomes" id="UP000215335"/>
    </source>
</evidence>
<accession>A0A232F939</accession>
<sequence>MQKRKVALLLLVACNKGIGKQDKSEIKAGLQRSLTAVCIIRHKMNNITAFEIDCSNAVETIFKPMRKVSHYRLIANFSWTKLCLGLRRKSPVVNKRLST</sequence>
<dbReference type="AlphaFoldDB" id="A0A232F939"/>
<organism evidence="1 2">
    <name type="scientific">Trichomalopsis sarcophagae</name>
    <dbReference type="NCBI Taxonomy" id="543379"/>
    <lineage>
        <taxon>Eukaryota</taxon>
        <taxon>Metazoa</taxon>
        <taxon>Ecdysozoa</taxon>
        <taxon>Arthropoda</taxon>
        <taxon>Hexapoda</taxon>
        <taxon>Insecta</taxon>
        <taxon>Pterygota</taxon>
        <taxon>Neoptera</taxon>
        <taxon>Endopterygota</taxon>
        <taxon>Hymenoptera</taxon>
        <taxon>Apocrita</taxon>
        <taxon>Proctotrupomorpha</taxon>
        <taxon>Chalcidoidea</taxon>
        <taxon>Pteromalidae</taxon>
        <taxon>Pteromalinae</taxon>
        <taxon>Trichomalopsis</taxon>
    </lineage>
</organism>
<protein>
    <submittedName>
        <fullName evidence="1">Uncharacterized protein</fullName>
    </submittedName>
</protein>
<comment type="caution">
    <text evidence="1">The sequence shown here is derived from an EMBL/GenBank/DDBJ whole genome shotgun (WGS) entry which is preliminary data.</text>
</comment>
<dbReference type="Proteomes" id="UP000215335">
    <property type="component" value="Unassembled WGS sequence"/>
</dbReference>
<evidence type="ECO:0000313" key="1">
    <source>
        <dbReference type="EMBL" id="OXU27112.1"/>
    </source>
</evidence>
<dbReference type="EMBL" id="NNAY01000664">
    <property type="protein sequence ID" value="OXU27112.1"/>
    <property type="molecule type" value="Genomic_DNA"/>
</dbReference>
<gene>
    <name evidence="1" type="ORF">TSAR_010150</name>
</gene>
<name>A0A232F939_9HYME</name>
<keyword evidence="2" id="KW-1185">Reference proteome</keyword>
<proteinExistence type="predicted"/>
<reference evidence="1 2" key="1">
    <citation type="journal article" date="2017" name="Curr. Biol.">
        <title>The Evolution of Venom by Co-option of Single-Copy Genes.</title>
        <authorList>
            <person name="Martinson E.O."/>
            <person name="Mrinalini"/>
            <person name="Kelkar Y.D."/>
            <person name="Chang C.H."/>
            <person name="Werren J.H."/>
        </authorList>
    </citation>
    <scope>NUCLEOTIDE SEQUENCE [LARGE SCALE GENOMIC DNA]</scope>
    <source>
        <strain evidence="1 2">Alberta</strain>
        <tissue evidence="1">Whole body</tissue>
    </source>
</reference>